<evidence type="ECO:0000256" key="1">
    <source>
        <dbReference type="ARBA" id="ARBA00001478"/>
    </source>
</evidence>
<dbReference type="CDD" id="cd03791">
    <property type="entry name" value="GT5_Glycogen_synthase_DULL1-like"/>
    <property type="match status" value="1"/>
</dbReference>
<evidence type="ECO:0000259" key="8">
    <source>
        <dbReference type="Pfam" id="PF00534"/>
    </source>
</evidence>
<sequence length="500" mass="56964">MNVLLVATEAAPYASIGGFASVVGYLSRALVKRGHDVRIFMPKFGFLNEEQYKIETIYEGLQVPTGDENNPFLICNIKSTEYPSGVITYFLENQEYYEKRANVYGYSDDPTRWALLSRGVLEFIKTRIFVPDVLHTNDWHTGIVSNYIKTVYDKDPLISQVATVFTIHNLQFQGMFDHKHVSELDFDDGKSPVASFFDERLNKQNFMKRGVLYSDAVNTVSKKYSKEILTPEFGENLDKLLLEVKGKMFGIVNGLDYNEFNPATDNLIEQNYSVSSVHLRKENKTALQKEYDLPLREEVPVFGFVGRLDPMKGVDLIVNTLHQVMKDYDVQFVQVGGGDGGLAAMLTDLRNKYPEKVGIHPYPNFTLPRMLFSGCDCILYPSRFEPCGIVQIESMRYGAIPIVRKVGGLADTVENFDSIKGKGTGFVFNDFDVFSLFGQIVRAIELYNNKKLWRQLVVNAMRADFSWEFSAKEYEKLYERSIAFKSKANQVPKHMAMLLS</sequence>
<dbReference type="GO" id="GO:0004373">
    <property type="term" value="F:alpha-1,4-glucan glucosyltransferase (UDP-glucose donor) activity"/>
    <property type="evidence" value="ECO:0007669"/>
    <property type="project" value="InterPro"/>
</dbReference>
<dbReference type="PANTHER" id="PTHR45825:SF11">
    <property type="entry name" value="ALPHA AMYLASE DOMAIN-CONTAINING PROTEIN"/>
    <property type="match status" value="1"/>
</dbReference>
<evidence type="ECO:0000256" key="4">
    <source>
        <dbReference type="ARBA" id="ARBA00022676"/>
    </source>
</evidence>
<accession>A0A0G0WVI4</accession>
<evidence type="ECO:0000256" key="2">
    <source>
        <dbReference type="ARBA" id="ARBA00002764"/>
    </source>
</evidence>
<dbReference type="UniPathway" id="UPA00164"/>
<comment type="caution">
    <text evidence="10">The sequence shown here is derived from an EMBL/GenBank/DDBJ whole genome shotgun (WGS) entry which is preliminary data.</text>
</comment>
<dbReference type="Proteomes" id="UP000034163">
    <property type="component" value="Unassembled WGS sequence"/>
</dbReference>
<evidence type="ECO:0000313" key="10">
    <source>
        <dbReference type="EMBL" id="KKS16740.1"/>
    </source>
</evidence>
<dbReference type="InterPro" id="IPR011835">
    <property type="entry name" value="GS/SS"/>
</dbReference>
<evidence type="ECO:0000259" key="9">
    <source>
        <dbReference type="Pfam" id="PF08323"/>
    </source>
</evidence>
<dbReference type="PATRIC" id="fig|1619112.3.peg.537"/>
<dbReference type="EMBL" id="LCBS01000013">
    <property type="protein sequence ID" value="KKS16740.1"/>
    <property type="molecule type" value="Genomic_DNA"/>
</dbReference>
<keyword evidence="5 7" id="KW-0808">Transferase</keyword>
<evidence type="ECO:0000256" key="3">
    <source>
        <dbReference type="ARBA" id="ARBA00010281"/>
    </source>
</evidence>
<evidence type="ECO:0000313" key="11">
    <source>
        <dbReference type="Proteomes" id="UP000034163"/>
    </source>
</evidence>
<reference evidence="10 11" key="1">
    <citation type="journal article" date="2015" name="Nature">
        <title>rRNA introns, odd ribosomes, and small enigmatic genomes across a large radiation of phyla.</title>
        <authorList>
            <person name="Brown C.T."/>
            <person name="Hug L.A."/>
            <person name="Thomas B.C."/>
            <person name="Sharon I."/>
            <person name="Castelle C.J."/>
            <person name="Singh A."/>
            <person name="Wilkins M.J."/>
            <person name="Williams K.H."/>
            <person name="Banfield J.F."/>
        </authorList>
    </citation>
    <scope>NUCLEOTIDE SEQUENCE [LARGE SCALE GENOMIC DNA]</scope>
</reference>
<dbReference type="NCBIfam" id="TIGR02095">
    <property type="entry name" value="glgA"/>
    <property type="match status" value="1"/>
</dbReference>
<organism evidence="10 11">
    <name type="scientific">candidate division WWE3 bacterium GW2011_GWB1_41_6</name>
    <dbReference type="NCBI Taxonomy" id="1619112"/>
    <lineage>
        <taxon>Bacteria</taxon>
        <taxon>Katanobacteria</taxon>
    </lineage>
</organism>
<dbReference type="InterPro" id="IPR001296">
    <property type="entry name" value="Glyco_trans_1"/>
</dbReference>
<dbReference type="PANTHER" id="PTHR45825">
    <property type="entry name" value="GRANULE-BOUND STARCH SYNTHASE 1, CHLOROPLASTIC/AMYLOPLASTIC"/>
    <property type="match status" value="1"/>
</dbReference>
<dbReference type="GO" id="GO:0009011">
    <property type="term" value="F:alpha-1,4-glucan glucosyltransferase (ADP-glucose donor) activity"/>
    <property type="evidence" value="ECO:0007669"/>
    <property type="project" value="UniProtKB-UniRule"/>
</dbReference>
<comment type="function">
    <text evidence="2 7">Synthesizes alpha-1,4-glucan chains using ADP-glucose.</text>
</comment>
<dbReference type="InterPro" id="IPR013534">
    <property type="entry name" value="Starch_synth_cat_dom"/>
</dbReference>
<feature type="domain" description="Glycosyl transferase family 1" evidence="8">
    <location>
        <begin position="293"/>
        <end position="447"/>
    </location>
</feature>
<dbReference type="AlphaFoldDB" id="A0A0G0WVI4"/>
<dbReference type="GO" id="GO:0005978">
    <property type="term" value="P:glycogen biosynthetic process"/>
    <property type="evidence" value="ECO:0007669"/>
    <property type="project" value="UniProtKB-UniRule"/>
</dbReference>
<dbReference type="Pfam" id="PF08323">
    <property type="entry name" value="Glyco_transf_5"/>
    <property type="match status" value="1"/>
</dbReference>
<proteinExistence type="inferred from homology"/>
<dbReference type="SUPFAM" id="SSF53756">
    <property type="entry name" value="UDP-Glycosyltransferase/glycogen phosphorylase"/>
    <property type="match status" value="1"/>
</dbReference>
<gene>
    <name evidence="7" type="primary">glgA</name>
    <name evidence="10" type="ORF">UU72_C0013G0003</name>
</gene>
<dbReference type="HAMAP" id="MF_00484">
    <property type="entry name" value="Glycogen_synth"/>
    <property type="match status" value="1"/>
</dbReference>
<keyword evidence="4 7" id="KW-0328">Glycosyltransferase</keyword>
<dbReference type="EC" id="2.4.1.21" evidence="7"/>
<evidence type="ECO:0000256" key="5">
    <source>
        <dbReference type="ARBA" id="ARBA00022679"/>
    </source>
</evidence>
<dbReference type="Gene3D" id="3.40.50.2000">
    <property type="entry name" value="Glycogen Phosphorylase B"/>
    <property type="match status" value="2"/>
</dbReference>
<evidence type="ECO:0000256" key="7">
    <source>
        <dbReference type="HAMAP-Rule" id="MF_00484"/>
    </source>
</evidence>
<comment type="similarity">
    <text evidence="3 7">Belongs to the glycosyltransferase 1 family. Bacterial/plant glycogen synthase subfamily.</text>
</comment>
<comment type="pathway">
    <text evidence="7">Glycan biosynthesis; glycogen biosynthesis.</text>
</comment>
<comment type="catalytic activity">
    <reaction evidence="1 7">
        <text>[(1-&gt;4)-alpha-D-glucosyl](n) + ADP-alpha-D-glucose = [(1-&gt;4)-alpha-D-glucosyl](n+1) + ADP + H(+)</text>
        <dbReference type="Rhea" id="RHEA:18189"/>
        <dbReference type="Rhea" id="RHEA-COMP:9584"/>
        <dbReference type="Rhea" id="RHEA-COMP:9587"/>
        <dbReference type="ChEBI" id="CHEBI:15378"/>
        <dbReference type="ChEBI" id="CHEBI:15444"/>
        <dbReference type="ChEBI" id="CHEBI:57498"/>
        <dbReference type="ChEBI" id="CHEBI:456216"/>
        <dbReference type="EC" id="2.4.1.21"/>
    </reaction>
</comment>
<comment type="caution">
    <text evidence="7">Lacks conserved residue(s) required for the propagation of feature annotation.</text>
</comment>
<evidence type="ECO:0000256" key="6">
    <source>
        <dbReference type="ARBA" id="ARBA00023056"/>
    </source>
</evidence>
<feature type="domain" description="Starch synthase catalytic" evidence="9">
    <location>
        <begin position="2"/>
        <end position="241"/>
    </location>
</feature>
<name>A0A0G0WVI4_UNCKA</name>
<protein>
    <recommendedName>
        <fullName evidence="7">Glycogen synthase</fullName>
        <ecNumber evidence="7">2.4.1.21</ecNumber>
    </recommendedName>
    <alternativeName>
        <fullName evidence="7">Starch [bacterial glycogen] synthase</fullName>
    </alternativeName>
</protein>
<dbReference type="Pfam" id="PF00534">
    <property type="entry name" value="Glycos_transf_1"/>
    <property type="match status" value="1"/>
</dbReference>
<keyword evidence="6 7" id="KW-0320">Glycogen biosynthesis</keyword>